<feature type="non-terminal residue" evidence="1">
    <location>
        <position position="375"/>
    </location>
</feature>
<protein>
    <submittedName>
        <fullName evidence="1">Uncharacterized protein</fullName>
    </submittedName>
</protein>
<gene>
    <name evidence="1" type="ORF">TPC1_31343</name>
</gene>
<reference evidence="1" key="1">
    <citation type="submission" date="2015-07" db="EMBL/GenBank/DDBJ databases">
        <title>Adaptation to a free-living lifestyle via gene acquisitions in the diplomonad Trepomonas sp. PC1.</title>
        <authorList>
            <person name="Xu F."/>
            <person name="Jerlstrom-Hultqvist J."/>
            <person name="Kolisko M."/>
            <person name="Simpson A.G.B."/>
            <person name="Roger A.J."/>
            <person name="Svard S.G."/>
            <person name="Andersson J.O."/>
        </authorList>
    </citation>
    <scope>NUCLEOTIDE SEQUENCE</scope>
    <source>
        <strain evidence="1">PC1</strain>
    </source>
</reference>
<accession>A0A146JX17</accession>
<sequence>WNKFFECDFDGFKYFYSNGYTYKCDKNDMILQIEQQDALKMPNLRQQDGCNQKLTEIDQPWFFVCYQCNNKYYTTHFNHIVCIDHFSVIVIHEIQNFTNDRPINKLAVVQNKIFFTDGADLFQIDQINSEYFIQKIVELKSRNIRLYNICDRLIVRDCTNRIDQMYVLGVGNILFNQVTDYNLNSVNMLSYTKQGIFMFDEQHQILFLTFQNNKLVFIRVDDKNLQKQIFPFELCQWEDINWSKVKITLARYLEDSDLKAVQPGLADGLEYVSSYEMLRNLDSDHYFTSFTNDLLKLFSTRKTVQQLDNLLYLTQIDVIDHNTLQCLLQTEVDLAKHLDLKIHTHRVLDIYEQFFDKRSMLQHFLAVPYEILVLE</sequence>
<proteinExistence type="predicted"/>
<name>A0A146JX17_9EUKA</name>
<dbReference type="AlphaFoldDB" id="A0A146JX17"/>
<organism evidence="1">
    <name type="scientific">Trepomonas sp. PC1</name>
    <dbReference type="NCBI Taxonomy" id="1076344"/>
    <lineage>
        <taxon>Eukaryota</taxon>
        <taxon>Metamonada</taxon>
        <taxon>Diplomonadida</taxon>
        <taxon>Hexamitidae</taxon>
        <taxon>Hexamitinae</taxon>
        <taxon>Trepomonas</taxon>
    </lineage>
</organism>
<feature type="non-terminal residue" evidence="1">
    <location>
        <position position="1"/>
    </location>
</feature>
<evidence type="ECO:0000313" key="1">
    <source>
        <dbReference type="EMBL" id="JAP89162.1"/>
    </source>
</evidence>
<dbReference type="EMBL" id="GDID01007444">
    <property type="protein sequence ID" value="JAP89162.1"/>
    <property type="molecule type" value="Transcribed_RNA"/>
</dbReference>